<keyword evidence="5" id="KW-0998">Cell outer membrane</keyword>
<dbReference type="Proteomes" id="UP001204439">
    <property type="component" value="Unassembled WGS sequence"/>
</dbReference>
<dbReference type="EMBL" id="JAMXLT020000003">
    <property type="protein sequence ID" value="MDW8547830.1"/>
    <property type="molecule type" value="Genomic_DNA"/>
</dbReference>
<dbReference type="PROSITE" id="PS52016">
    <property type="entry name" value="TONB_DEPENDENT_REC_3"/>
    <property type="match status" value="1"/>
</dbReference>
<dbReference type="InterPro" id="IPR039426">
    <property type="entry name" value="TonB-dep_rcpt-like"/>
</dbReference>
<evidence type="ECO:0000256" key="2">
    <source>
        <dbReference type="ARBA" id="ARBA00022729"/>
    </source>
</evidence>
<keyword evidence="5" id="KW-1134">Transmembrane beta strand</keyword>
<comment type="subcellular location">
    <subcellularLocation>
        <location evidence="5">Cell outer membrane</location>
        <topology evidence="5">Multi-pass membrane protein</topology>
    </subcellularLocation>
</comment>
<keyword evidence="2" id="KW-0732">Signal</keyword>
<evidence type="ECO:0000313" key="7">
    <source>
        <dbReference type="Proteomes" id="UP001204439"/>
    </source>
</evidence>
<evidence type="ECO:0000256" key="1">
    <source>
        <dbReference type="ARBA" id="ARBA00022496"/>
    </source>
</evidence>
<evidence type="ECO:0000256" key="5">
    <source>
        <dbReference type="PROSITE-ProRule" id="PRU01360"/>
    </source>
</evidence>
<evidence type="ECO:0000256" key="3">
    <source>
        <dbReference type="ARBA" id="ARBA00023004"/>
    </source>
</evidence>
<keyword evidence="7" id="KW-1185">Reference proteome</keyword>
<keyword evidence="5" id="KW-0472">Membrane</keyword>
<comment type="similarity">
    <text evidence="5">Belongs to the TonB-dependent receptor family.</text>
</comment>
<comment type="caution">
    <text evidence="6">The sequence shown here is derived from an EMBL/GenBank/DDBJ whole genome shotgun (WGS) entry which is preliminary data.</text>
</comment>
<keyword evidence="1" id="KW-0410">Iron transport</keyword>
<accession>A0ABU4JDU3</accession>
<dbReference type="PANTHER" id="PTHR32552">
    <property type="entry name" value="FERRICHROME IRON RECEPTOR-RELATED"/>
    <property type="match status" value="1"/>
</dbReference>
<keyword evidence="5" id="KW-0812">Transmembrane</keyword>
<dbReference type="RefSeq" id="WP_218281605.1">
    <property type="nucleotide sequence ID" value="NZ_JAMXLT020000003.1"/>
</dbReference>
<gene>
    <name evidence="6" type="ORF">NG800_002830</name>
</gene>
<keyword evidence="4" id="KW-0406">Ion transport</keyword>
<organism evidence="6 7">
    <name type="scientific">Epilithonimonas ginsengisoli</name>
    <dbReference type="NCBI Taxonomy" id="1245592"/>
    <lineage>
        <taxon>Bacteria</taxon>
        <taxon>Pseudomonadati</taxon>
        <taxon>Bacteroidota</taxon>
        <taxon>Flavobacteriia</taxon>
        <taxon>Flavobacteriales</taxon>
        <taxon>Weeksellaceae</taxon>
        <taxon>Chryseobacterium group</taxon>
        <taxon>Epilithonimonas</taxon>
    </lineage>
</organism>
<evidence type="ECO:0000256" key="4">
    <source>
        <dbReference type="ARBA" id="ARBA00023065"/>
    </source>
</evidence>
<keyword evidence="3" id="KW-0408">Iron</keyword>
<proteinExistence type="inferred from homology"/>
<keyword evidence="5" id="KW-0813">Transport</keyword>
<name>A0ABU4JDU3_9FLAO</name>
<dbReference type="PANTHER" id="PTHR32552:SF68">
    <property type="entry name" value="FERRICHROME OUTER MEMBRANE TRANSPORTER_PHAGE RECEPTOR"/>
    <property type="match status" value="1"/>
</dbReference>
<evidence type="ECO:0000313" key="6">
    <source>
        <dbReference type="EMBL" id="MDW8547830.1"/>
    </source>
</evidence>
<sequence length="63" mass="7214">MAILELPAYVVANAAVFYQIDHFRMALNLNNAFNKTYWVGGFNYARLFPGTPRNFMLSVGYSF</sequence>
<protein>
    <submittedName>
        <fullName evidence="6">TonB-dependent receptor</fullName>
    </submittedName>
</protein>
<keyword evidence="6" id="KW-0675">Receptor</keyword>
<reference evidence="6 7" key="1">
    <citation type="submission" date="2023-11" db="EMBL/GenBank/DDBJ databases">
        <title>First isolation, identification, and characterization of non-pathogenic Epilithonimonas ginsengisoli isolated from diseased farmed rainbow trout (Oncorhynchus mykiss) in Chile.</title>
        <authorList>
            <person name="Miranda C.D."/>
            <person name="Irgang R."/>
            <person name="Concha C."/>
            <person name="Rojas R."/>
            <person name="Avendano R."/>
        </authorList>
    </citation>
    <scope>NUCLEOTIDE SEQUENCE [LARGE SCALE GENOMIC DNA]</scope>
    <source>
        <strain evidence="6 7">FP99</strain>
    </source>
</reference>